<dbReference type="EMBL" id="BAAAZP010000109">
    <property type="protein sequence ID" value="GAA3688455.1"/>
    <property type="molecule type" value="Genomic_DNA"/>
</dbReference>
<reference evidence="3" key="1">
    <citation type="journal article" date="2019" name="Int. J. Syst. Evol. Microbiol.">
        <title>The Global Catalogue of Microorganisms (GCM) 10K type strain sequencing project: providing services to taxonomists for standard genome sequencing and annotation.</title>
        <authorList>
            <consortium name="The Broad Institute Genomics Platform"/>
            <consortium name="The Broad Institute Genome Sequencing Center for Infectious Disease"/>
            <person name="Wu L."/>
            <person name="Ma J."/>
        </authorList>
    </citation>
    <scope>NUCLEOTIDE SEQUENCE [LARGE SCALE GENOMIC DNA]</scope>
    <source>
        <strain evidence="3">JCM 16904</strain>
    </source>
</reference>
<organism evidence="2 3">
    <name type="scientific">Nonomuraea antimicrobica</name>
    <dbReference type="NCBI Taxonomy" id="561173"/>
    <lineage>
        <taxon>Bacteria</taxon>
        <taxon>Bacillati</taxon>
        <taxon>Actinomycetota</taxon>
        <taxon>Actinomycetes</taxon>
        <taxon>Streptosporangiales</taxon>
        <taxon>Streptosporangiaceae</taxon>
        <taxon>Nonomuraea</taxon>
    </lineage>
</organism>
<keyword evidence="3" id="KW-1185">Reference proteome</keyword>
<evidence type="ECO:0000256" key="1">
    <source>
        <dbReference type="SAM" id="MobiDB-lite"/>
    </source>
</evidence>
<accession>A0ABP7CIW1</accession>
<evidence type="ECO:0000313" key="3">
    <source>
        <dbReference type="Proteomes" id="UP001500902"/>
    </source>
</evidence>
<protein>
    <submittedName>
        <fullName evidence="2">Uncharacterized protein</fullName>
    </submittedName>
</protein>
<feature type="region of interest" description="Disordered" evidence="1">
    <location>
        <begin position="1"/>
        <end position="78"/>
    </location>
</feature>
<feature type="compositionally biased region" description="Low complexity" evidence="1">
    <location>
        <begin position="15"/>
        <end position="25"/>
    </location>
</feature>
<sequence>MAGTGDTAAVEASADADGTATVGVGADAGGAAGVGGPAGTVESGGTEAADTREKLPPHGGLMRAGGRRPGKLIRAGEA</sequence>
<gene>
    <name evidence="2" type="ORF">GCM10022224_062380</name>
</gene>
<dbReference type="Proteomes" id="UP001500902">
    <property type="component" value="Unassembled WGS sequence"/>
</dbReference>
<comment type="caution">
    <text evidence="2">The sequence shown here is derived from an EMBL/GenBank/DDBJ whole genome shotgun (WGS) entry which is preliminary data.</text>
</comment>
<name>A0ABP7CIW1_9ACTN</name>
<feature type="compositionally biased region" description="Gly residues" evidence="1">
    <location>
        <begin position="26"/>
        <end position="38"/>
    </location>
</feature>
<proteinExistence type="predicted"/>
<evidence type="ECO:0000313" key="2">
    <source>
        <dbReference type="EMBL" id="GAA3688455.1"/>
    </source>
</evidence>